<feature type="domain" description="Lipin N-terminal" evidence="1">
    <location>
        <begin position="1"/>
        <end position="97"/>
    </location>
</feature>
<dbReference type="GO" id="GO:0008195">
    <property type="term" value="F:phosphatidate phosphatase activity"/>
    <property type="evidence" value="ECO:0007669"/>
    <property type="project" value="TreeGrafter"/>
</dbReference>
<dbReference type="InterPro" id="IPR026058">
    <property type="entry name" value="LIPIN"/>
</dbReference>
<dbReference type="GO" id="GO:0032869">
    <property type="term" value="P:cellular response to insulin stimulus"/>
    <property type="evidence" value="ECO:0007669"/>
    <property type="project" value="TreeGrafter"/>
</dbReference>
<dbReference type="PANTHER" id="PTHR12181">
    <property type="entry name" value="LIPIN"/>
    <property type="match status" value="1"/>
</dbReference>
<dbReference type="Proteomes" id="UP000694400">
    <property type="component" value="Chromosome 16"/>
</dbReference>
<dbReference type="GO" id="GO:0019432">
    <property type="term" value="P:triglyceride biosynthetic process"/>
    <property type="evidence" value="ECO:0007669"/>
    <property type="project" value="TreeGrafter"/>
</dbReference>
<evidence type="ECO:0000313" key="3">
    <source>
        <dbReference type="Proteomes" id="UP000694400"/>
    </source>
</evidence>
<dbReference type="GO" id="GO:0009062">
    <property type="term" value="P:fatty acid catabolic process"/>
    <property type="evidence" value="ECO:0007669"/>
    <property type="project" value="TreeGrafter"/>
</dbReference>
<name>A0A8B9TC51_ANAPL</name>
<evidence type="ECO:0000259" key="1">
    <source>
        <dbReference type="Pfam" id="PF04571"/>
    </source>
</evidence>
<dbReference type="Pfam" id="PF04571">
    <property type="entry name" value="Lipin_N"/>
    <property type="match status" value="1"/>
</dbReference>
<sequence length="186" mass="19899">MNYVGQLAETVFVTMKELYRGLNPATLTGCIDVIVVRQPDNSFQCSPFHVRFGKLGVLRSKEKVVDIEINGEPVDLHMKLGDNGEAFFVQESEENEVGDEEELLLCVPSLPGGHKGLGGATRLGLLLFPGVAALVPLCAQKGSCSRDLTSVKHPERALDQISSSQTGLPPWAQLLASLAGVLSLGS</sequence>
<dbReference type="GO" id="GO:0003713">
    <property type="term" value="F:transcription coactivator activity"/>
    <property type="evidence" value="ECO:0007669"/>
    <property type="project" value="TreeGrafter"/>
</dbReference>
<proteinExistence type="predicted"/>
<protein>
    <recommendedName>
        <fullName evidence="1">Lipin N-terminal domain-containing protein</fullName>
    </recommendedName>
</protein>
<dbReference type="PANTHER" id="PTHR12181:SF62">
    <property type="entry name" value="PHOSPHATIDATE PHOSPHATASE LPIN3"/>
    <property type="match status" value="1"/>
</dbReference>
<dbReference type="InterPro" id="IPR007651">
    <property type="entry name" value="Lipin_N"/>
</dbReference>
<accession>A0A8B9TC51</accession>
<dbReference type="Ensembl" id="ENSAPLT00020020830.1">
    <property type="protein sequence ID" value="ENSAPLP00020019273.1"/>
    <property type="gene ID" value="ENSAPLG00020013679.1"/>
</dbReference>
<reference evidence="2" key="3">
    <citation type="submission" date="2025-09" db="UniProtKB">
        <authorList>
            <consortium name="Ensembl"/>
        </authorList>
    </citation>
    <scope>IDENTIFICATION</scope>
</reference>
<organism evidence="2 3">
    <name type="scientific">Anas platyrhynchos</name>
    <name type="common">Mallard</name>
    <name type="synonym">Anas boschas</name>
    <dbReference type="NCBI Taxonomy" id="8839"/>
    <lineage>
        <taxon>Eukaryota</taxon>
        <taxon>Metazoa</taxon>
        <taxon>Chordata</taxon>
        <taxon>Craniata</taxon>
        <taxon>Vertebrata</taxon>
        <taxon>Euteleostomi</taxon>
        <taxon>Archelosauria</taxon>
        <taxon>Archosauria</taxon>
        <taxon>Dinosauria</taxon>
        <taxon>Saurischia</taxon>
        <taxon>Theropoda</taxon>
        <taxon>Coelurosauria</taxon>
        <taxon>Aves</taxon>
        <taxon>Neognathae</taxon>
        <taxon>Galloanserae</taxon>
        <taxon>Anseriformes</taxon>
        <taxon>Anatidae</taxon>
        <taxon>Anatinae</taxon>
        <taxon>Anas</taxon>
    </lineage>
</organism>
<reference evidence="2" key="2">
    <citation type="submission" date="2025-08" db="UniProtKB">
        <authorList>
            <consortium name="Ensembl"/>
        </authorList>
    </citation>
    <scope>IDENTIFICATION</scope>
</reference>
<dbReference type="AlphaFoldDB" id="A0A8B9TC51"/>
<evidence type="ECO:0000313" key="2">
    <source>
        <dbReference type="Ensembl" id="ENSAPLP00020019273.1"/>
    </source>
</evidence>
<dbReference type="GO" id="GO:0005634">
    <property type="term" value="C:nucleus"/>
    <property type="evidence" value="ECO:0007669"/>
    <property type="project" value="TreeGrafter"/>
</dbReference>
<reference evidence="2" key="1">
    <citation type="submission" date="2019-08" db="EMBL/GenBank/DDBJ databases">
        <title>Three high-quality genomes provides insights into domestication of ducks.</title>
        <authorList>
            <person name="Hou Z.C."/>
            <person name="Zhu F."/>
            <person name="Yin Z.T."/>
            <person name="Zhang F."/>
        </authorList>
    </citation>
    <scope>NUCLEOTIDE SEQUENCE [LARGE SCALE GENOMIC DNA]</scope>
</reference>
<dbReference type="GO" id="GO:0045944">
    <property type="term" value="P:positive regulation of transcription by RNA polymerase II"/>
    <property type="evidence" value="ECO:0007669"/>
    <property type="project" value="TreeGrafter"/>
</dbReference>